<dbReference type="AlphaFoldDB" id="B0DDB0"/>
<dbReference type="HOGENOM" id="CLU_2015668_0_0_1"/>
<gene>
    <name evidence="1" type="ORF">LACBIDRAFT_327944</name>
</gene>
<dbReference type="Proteomes" id="UP000001194">
    <property type="component" value="Unassembled WGS sequence"/>
</dbReference>
<dbReference type="RefSeq" id="XP_001881974.1">
    <property type="nucleotide sequence ID" value="XM_001881939.1"/>
</dbReference>
<keyword evidence="2" id="KW-1185">Reference proteome</keyword>
<evidence type="ECO:0000313" key="1">
    <source>
        <dbReference type="EMBL" id="EDR07582.1"/>
    </source>
</evidence>
<protein>
    <submittedName>
        <fullName evidence="1">Predicted protein</fullName>
    </submittedName>
</protein>
<organism evidence="2">
    <name type="scientific">Laccaria bicolor (strain S238N-H82 / ATCC MYA-4686)</name>
    <name type="common">Bicoloured deceiver</name>
    <name type="synonym">Laccaria laccata var. bicolor</name>
    <dbReference type="NCBI Taxonomy" id="486041"/>
    <lineage>
        <taxon>Eukaryota</taxon>
        <taxon>Fungi</taxon>
        <taxon>Dikarya</taxon>
        <taxon>Basidiomycota</taxon>
        <taxon>Agaricomycotina</taxon>
        <taxon>Agaricomycetes</taxon>
        <taxon>Agaricomycetidae</taxon>
        <taxon>Agaricales</taxon>
        <taxon>Agaricineae</taxon>
        <taxon>Hydnangiaceae</taxon>
        <taxon>Laccaria</taxon>
    </lineage>
</organism>
<accession>B0DDB0</accession>
<evidence type="ECO:0000313" key="2">
    <source>
        <dbReference type="Proteomes" id="UP000001194"/>
    </source>
</evidence>
<sequence length="123" mass="14221">MWMGAFLARFPFSWFNWTTRSQGKLKELAQHLIPTDHGGTLVITTEDSPQFNCILILIAWTRIYYQWQVGILVSKQLATLVYFTNCSWSGGIYEPQNVYGLVNKNWVLIKYSPHGDLDFFIGP</sequence>
<dbReference type="GeneID" id="6077388"/>
<proteinExistence type="predicted"/>
<name>B0DDB0_LACBS</name>
<dbReference type="EMBL" id="DS547104">
    <property type="protein sequence ID" value="EDR07582.1"/>
    <property type="molecule type" value="Genomic_DNA"/>
</dbReference>
<dbReference type="InParanoid" id="B0DDB0"/>
<reference evidence="1 2" key="1">
    <citation type="journal article" date="2008" name="Nature">
        <title>The genome of Laccaria bicolor provides insights into mycorrhizal symbiosis.</title>
        <authorList>
            <person name="Martin F."/>
            <person name="Aerts A."/>
            <person name="Ahren D."/>
            <person name="Brun A."/>
            <person name="Danchin E.G.J."/>
            <person name="Duchaussoy F."/>
            <person name="Gibon J."/>
            <person name="Kohler A."/>
            <person name="Lindquist E."/>
            <person name="Pereda V."/>
            <person name="Salamov A."/>
            <person name="Shapiro H.J."/>
            <person name="Wuyts J."/>
            <person name="Blaudez D."/>
            <person name="Buee M."/>
            <person name="Brokstein P."/>
            <person name="Canbaeck B."/>
            <person name="Cohen D."/>
            <person name="Courty P.E."/>
            <person name="Coutinho P.M."/>
            <person name="Delaruelle C."/>
            <person name="Detter J.C."/>
            <person name="Deveau A."/>
            <person name="DiFazio S."/>
            <person name="Duplessis S."/>
            <person name="Fraissinet-Tachet L."/>
            <person name="Lucic E."/>
            <person name="Frey-Klett P."/>
            <person name="Fourrey C."/>
            <person name="Feussner I."/>
            <person name="Gay G."/>
            <person name="Grimwood J."/>
            <person name="Hoegger P.J."/>
            <person name="Jain P."/>
            <person name="Kilaru S."/>
            <person name="Labbe J."/>
            <person name="Lin Y.C."/>
            <person name="Legue V."/>
            <person name="Le Tacon F."/>
            <person name="Marmeisse R."/>
            <person name="Melayah D."/>
            <person name="Montanini B."/>
            <person name="Muratet M."/>
            <person name="Nehls U."/>
            <person name="Niculita-Hirzel H."/>
            <person name="Oudot-Le Secq M.P."/>
            <person name="Peter M."/>
            <person name="Quesneville H."/>
            <person name="Rajashekar B."/>
            <person name="Reich M."/>
            <person name="Rouhier N."/>
            <person name="Schmutz J."/>
            <person name="Yin T."/>
            <person name="Chalot M."/>
            <person name="Henrissat B."/>
            <person name="Kuees U."/>
            <person name="Lucas S."/>
            <person name="Van de Peer Y."/>
            <person name="Podila G.K."/>
            <person name="Polle A."/>
            <person name="Pukkila P.J."/>
            <person name="Richardson P.M."/>
            <person name="Rouze P."/>
            <person name="Sanders I.R."/>
            <person name="Stajich J.E."/>
            <person name="Tunlid A."/>
            <person name="Tuskan G."/>
            <person name="Grigoriev I.V."/>
        </authorList>
    </citation>
    <scope>NUCLEOTIDE SEQUENCE [LARGE SCALE GENOMIC DNA]</scope>
    <source>
        <strain evidence="2">S238N-H82 / ATCC MYA-4686</strain>
    </source>
</reference>
<dbReference type="KEGG" id="lbc:LACBIDRAFT_327944"/>